<dbReference type="Proteomes" id="UP000018727">
    <property type="component" value="Unassembled WGS sequence"/>
</dbReference>
<keyword evidence="1" id="KW-0472">Membrane</keyword>
<gene>
    <name evidence="2" type="ORF">HMPREF1173_01353</name>
</gene>
<reference evidence="2 3" key="1">
    <citation type="submission" date="2013-10" db="EMBL/GenBank/DDBJ databases">
        <title>The Genome Sequence of Prevotella nigrescens CC14M.</title>
        <authorList>
            <consortium name="The Broad Institute Genomics Platform"/>
            <person name="Earl A."/>
            <person name="Allen-Vercoe E."/>
            <person name="Daigneault M."/>
            <person name="Young S.K."/>
            <person name="Zeng Q."/>
            <person name="Gargeya S."/>
            <person name="Fitzgerald M."/>
            <person name="Abouelleil A."/>
            <person name="Alvarado L."/>
            <person name="Chapman S.B."/>
            <person name="Gainer-Dewar J."/>
            <person name="Goldberg J."/>
            <person name="Griggs A."/>
            <person name="Gujja S."/>
            <person name="Hansen M."/>
            <person name="Howarth C."/>
            <person name="Imamovic A."/>
            <person name="Ireland A."/>
            <person name="Larimer J."/>
            <person name="McCowan C."/>
            <person name="Murphy C."/>
            <person name="Pearson M."/>
            <person name="Poon T.W."/>
            <person name="Priest M."/>
            <person name="Roberts A."/>
            <person name="Saif S."/>
            <person name="Shea T."/>
            <person name="Sykes S."/>
            <person name="Wortman J."/>
            <person name="Nusbaum C."/>
            <person name="Birren B."/>
        </authorList>
    </citation>
    <scope>NUCLEOTIDE SEQUENCE [LARGE SCALE GENOMIC DNA]</scope>
    <source>
        <strain evidence="2 3">CC14M</strain>
    </source>
</reference>
<feature type="transmembrane region" description="Helical" evidence="1">
    <location>
        <begin position="48"/>
        <end position="68"/>
    </location>
</feature>
<name>V8CMP1_9BACT</name>
<evidence type="ECO:0000256" key="1">
    <source>
        <dbReference type="SAM" id="Phobius"/>
    </source>
</evidence>
<dbReference type="EMBL" id="AZJH01000020">
    <property type="protein sequence ID" value="ETD28649.1"/>
    <property type="molecule type" value="Genomic_DNA"/>
</dbReference>
<protein>
    <submittedName>
        <fullName evidence="2">Uncharacterized protein</fullName>
    </submittedName>
</protein>
<keyword evidence="3" id="KW-1185">Reference proteome</keyword>
<dbReference type="AlphaFoldDB" id="V8CMP1"/>
<dbReference type="HOGENOM" id="CLU_2168697_0_0_10"/>
<accession>V8CMP1</accession>
<proteinExistence type="predicted"/>
<keyword evidence="1" id="KW-0812">Transmembrane</keyword>
<organism evidence="2 3">
    <name type="scientific">Prevotella nigrescens CC14M</name>
    <dbReference type="NCBI Taxonomy" id="1073366"/>
    <lineage>
        <taxon>Bacteria</taxon>
        <taxon>Pseudomonadati</taxon>
        <taxon>Bacteroidota</taxon>
        <taxon>Bacteroidia</taxon>
        <taxon>Bacteroidales</taxon>
        <taxon>Prevotellaceae</taxon>
        <taxon>Prevotella</taxon>
    </lineage>
</organism>
<comment type="caution">
    <text evidence="2">The sequence shown here is derived from an EMBL/GenBank/DDBJ whole genome shotgun (WGS) entry which is preliminary data.</text>
</comment>
<evidence type="ECO:0000313" key="3">
    <source>
        <dbReference type="Proteomes" id="UP000018727"/>
    </source>
</evidence>
<keyword evidence="1" id="KW-1133">Transmembrane helix</keyword>
<evidence type="ECO:0000313" key="2">
    <source>
        <dbReference type="EMBL" id="ETD28649.1"/>
    </source>
</evidence>
<feature type="transmembrane region" description="Helical" evidence="1">
    <location>
        <begin position="74"/>
        <end position="92"/>
    </location>
</feature>
<sequence>MTLQKRRFCVAKEPLLTCKTYALDAQNNWFCKAFIIKELHDRYFYVEFLHYSPIFPVLSTTYIAAFQASANSDIFLYTMFAQEVLVLVFITIKDVYINVAVYATDSPVRT</sequence>